<accession>A0A1G9XVQ1</accession>
<evidence type="ECO:0000313" key="1">
    <source>
        <dbReference type="EMBL" id="SDN00313.1"/>
    </source>
</evidence>
<proteinExistence type="predicted"/>
<name>A0A1G9XVQ1_9FIRM</name>
<dbReference type="OrthoDB" id="1682252at2"/>
<dbReference type="RefSeq" id="WP_091651143.1">
    <property type="nucleotide sequence ID" value="NZ_FNHQ01000019.1"/>
</dbReference>
<sequence>MDFECRKTENCLADSQIYEYKLPITVREFKIHLNGWTVEENHRYRRPMMIAMNRGLQIKGILDRYIITVRFPEDTYSEAKMFFEAWLKNEEN</sequence>
<evidence type="ECO:0000313" key="2">
    <source>
        <dbReference type="Proteomes" id="UP000199309"/>
    </source>
</evidence>
<dbReference type="AlphaFoldDB" id="A0A1G9XVQ1"/>
<reference evidence="1 2" key="1">
    <citation type="submission" date="2016-10" db="EMBL/GenBank/DDBJ databases">
        <authorList>
            <person name="de Groot N.N."/>
        </authorList>
    </citation>
    <scope>NUCLEOTIDE SEQUENCE [LARGE SCALE GENOMIC DNA]</scope>
    <source>
        <strain evidence="1 2">DSM 16981</strain>
    </source>
</reference>
<keyword evidence="2" id="KW-1185">Reference proteome</keyword>
<dbReference type="Proteomes" id="UP000199309">
    <property type="component" value="Unassembled WGS sequence"/>
</dbReference>
<gene>
    <name evidence="1" type="ORF">SAMN05660299_01927</name>
</gene>
<protein>
    <submittedName>
        <fullName evidence="1">Uncharacterized protein</fullName>
    </submittedName>
</protein>
<dbReference type="EMBL" id="FNHQ01000019">
    <property type="protein sequence ID" value="SDN00313.1"/>
    <property type="molecule type" value="Genomic_DNA"/>
</dbReference>
<dbReference type="STRING" id="349095.SAMN05660299_01927"/>
<organism evidence="1 2">
    <name type="scientific">Megasphaera paucivorans</name>
    <dbReference type="NCBI Taxonomy" id="349095"/>
    <lineage>
        <taxon>Bacteria</taxon>
        <taxon>Bacillati</taxon>
        <taxon>Bacillota</taxon>
        <taxon>Negativicutes</taxon>
        <taxon>Veillonellales</taxon>
        <taxon>Veillonellaceae</taxon>
        <taxon>Megasphaera</taxon>
    </lineage>
</organism>